<dbReference type="InterPro" id="IPR003732">
    <property type="entry name" value="Daa-tRNA_deacyls_DTD"/>
</dbReference>
<dbReference type="GO" id="GO:0019478">
    <property type="term" value="P:D-amino acid catabolic process"/>
    <property type="evidence" value="ECO:0007669"/>
    <property type="project" value="UniProtKB-UniRule"/>
</dbReference>
<evidence type="ECO:0000256" key="2">
    <source>
        <dbReference type="HAMAP-Rule" id="MF_00518"/>
    </source>
</evidence>
<dbReference type="CDD" id="cd00563">
    <property type="entry name" value="Dtyr_deacylase"/>
    <property type="match status" value="1"/>
</dbReference>
<organism evidence="3 4">
    <name type="scientific">Veillonella montpellierensis DNF00314</name>
    <dbReference type="NCBI Taxonomy" id="1401067"/>
    <lineage>
        <taxon>Bacteria</taxon>
        <taxon>Bacillati</taxon>
        <taxon>Bacillota</taxon>
        <taxon>Negativicutes</taxon>
        <taxon>Veillonellales</taxon>
        <taxon>Veillonellaceae</taxon>
        <taxon>Veillonella</taxon>
    </lineage>
</organism>
<dbReference type="HAMAP" id="MF_00518">
    <property type="entry name" value="Deacylase_Dtd"/>
    <property type="match status" value="1"/>
</dbReference>
<gene>
    <name evidence="2" type="primary">dtd</name>
    <name evidence="3" type="ORF">HMPREF0872_03200</name>
</gene>
<keyword evidence="4" id="KW-1185">Reference proteome</keyword>
<evidence type="ECO:0000313" key="4">
    <source>
        <dbReference type="Proteomes" id="UP000029628"/>
    </source>
</evidence>
<dbReference type="EMBL" id="JRNT01000007">
    <property type="protein sequence ID" value="KGF47727.1"/>
    <property type="molecule type" value="Genomic_DNA"/>
</dbReference>
<reference evidence="3 4" key="1">
    <citation type="submission" date="2014-07" db="EMBL/GenBank/DDBJ databases">
        <authorList>
            <person name="McCorrison J."/>
            <person name="Sanka R."/>
            <person name="Torralba M."/>
            <person name="Gillis M."/>
            <person name="Haft D.H."/>
            <person name="Methe B."/>
            <person name="Sutton G."/>
            <person name="Nelson K.E."/>
        </authorList>
    </citation>
    <scope>NUCLEOTIDE SEQUENCE [LARGE SCALE GENOMIC DNA]</scope>
    <source>
        <strain evidence="3 4">DNF00314</strain>
    </source>
</reference>
<name>A0A096BYB6_9FIRM</name>
<accession>A0A096BYB6</accession>
<proteinExistence type="inferred from homology"/>
<keyword evidence="2" id="KW-0820">tRNA-binding</keyword>
<dbReference type="GO" id="GO:0005737">
    <property type="term" value="C:cytoplasm"/>
    <property type="evidence" value="ECO:0007669"/>
    <property type="project" value="UniProtKB-SubCell"/>
</dbReference>
<sequence>MRAVVQRVTSASVSVDAIEVGKVKEGLLVFLGISKDDTESDANYIVDKISHLRIFEDAMGKMNESIIDKKGDILLVSQFTLYGDVRHGRRPSFTEAASPEQAQLLYEYVVNQCRLLGITIATGTFQSHMMVELTNDGPVTILLDSKKLF</sequence>
<keyword evidence="2" id="KW-0694">RNA-binding</keyword>
<dbReference type="Pfam" id="PF02580">
    <property type="entry name" value="Tyr_Deacylase"/>
    <property type="match status" value="1"/>
</dbReference>
<dbReference type="AlphaFoldDB" id="A0A096BYB6"/>
<dbReference type="GO" id="GO:0000049">
    <property type="term" value="F:tRNA binding"/>
    <property type="evidence" value="ECO:0007669"/>
    <property type="project" value="UniProtKB-UniRule"/>
</dbReference>
<evidence type="ECO:0000256" key="1">
    <source>
        <dbReference type="ARBA" id="ARBA00009673"/>
    </source>
</evidence>
<comment type="domain">
    <text evidence="2">A Gly-cisPro motif from one monomer fits into the active site of the other monomer to allow specific chiral rejection of L-amino acids.</text>
</comment>
<comment type="function">
    <text evidence="2">An aminoacyl-tRNA editing enzyme that deacylates mischarged D-aminoacyl-tRNAs. Also deacylates mischarged glycyl-tRNA(Ala), protecting cells against glycine mischarging by AlaRS. Acts via tRNA-based rather than protein-based catalysis; rejects L-amino acids rather than detecting D-amino acids in the active site. By recycling D-aminoacyl-tRNA to D-amino acids and free tRNA molecules, this enzyme counteracts the toxicity associated with the formation of D-aminoacyl-tRNA entities in vivo and helps enforce protein L-homochirality.</text>
</comment>
<protein>
    <recommendedName>
        <fullName evidence="2">D-aminoacyl-tRNA deacylase</fullName>
        <shortName evidence="2">DTD</shortName>
        <ecNumber evidence="2">3.1.1.96</ecNumber>
    </recommendedName>
    <alternativeName>
        <fullName evidence="2">Gly-tRNA(Ala) deacylase</fullName>
        <ecNumber evidence="2">3.1.1.-</ecNumber>
    </alternativeName>
</protein>
<feature type="short sequence motif" description="Gly-cisPro motif, important for rejection of L-amino acids" evidence="2">
    <location>
        <begin position="137"/>
        <end position="138"/>
    </location>
</feature>
<dbReference type="InterPro" id="IPR023509">
    <property type="entry name" value="DTD-like_sf"/>
</dbReference>
<dbReference type="GO" id="GO:0051500">
    <property type="term" value="F:D-tyrosyl-tRNA(Tyr) deacylase activity"/>
    <property type="evidence" value="ECO:0007669"/>
    <property type="project" value="TreeGrafter"/>
</dbReference>
<dbReference type="FunFam" id="3.50.80.10:FF:000001">
    <property type="entry name" value="D-aminoacyl-tRNA deacylase"/>
    <property type="match status" value="1"/>
</dbReference>
<dbReference type="SUPFAM" id="SSF69500">
    <property type="entry name" value="DTD-like"/>
    <property type="match status" value="1"/>
</dbReference>
<keyword evidence="2" id="KW-0963">Cytoplasm</keyword>
<evidence type="ECO:0000313" key="3">
    <source>
        <dbReference type="EMBL" id="KGF47727.1"/>
    </source>
</evidence>
<dbReference type="NCBIfam" id="TIGR00256">
    <property type="entry name" value="D-aminoacyl-tRNA deacylase"/>
    <property type="match status" value="1"/>
</dbReference>
<dbReference type="PANTHER" id="PTHR10472:SF5">
    <property type="entry name" value="D-AMINOACYL-TRNA DEACYLASE 1"/>
    <property type="match status" value="1"/>
</dbReference>
<comment type="similarity">
    <text evidence="1 2">Belongs to the DTD family.</text>
</comment>
<dbReference type="eggNOG" id="COG1490">
    <property type="taxonomic scope" value="Bacteria"/>
</dbReference>
<dbReference type="Proteomes" id="UP000029628">
    <property type="component" value="Unassembled WGS sequence"/>
</dbReference>
<comment type="subunit">
    <text evidence="2">Homodimer.</text>
</comment>
<dbReference type="Gene3D" id="3.50.80.10">
    <property type="entry name" value="D-tyrosyl-tRNA(Tyr) deacylase"/>
    <property type="match status" value="1"/>
</dbReference>
<comment type="subcellular location">
    <subcellularLocation>
        <location evidence="2">Cytoplasm</location>
    </subcellularLocation>
</comment>
<dbReference type="GO" id="GO:0043908">
    <property type="term" value="F:Ser(Gly)-tRNA(Ala) hydrolase activity"/>
    <property type="evidence" value="ECO:0007669"/>
    <property type="project" value="UniProtKB-UniRule"/>
</dbReference>
<dbReference type="EC" id="3.1.1.96" evidence="2"/>
<keyword evidence="2" id="KW-0378">Hydrolase</keyword>
<dbReference type="RefSeq" id="WP_038151752.1">
    <property type="nucleotide sequence ID" value="NZ_JRNT01000007.1"/>
</dbReference>
<dbReference type="EC" id="3.1.1.-" evidence="2"/>
<dbReference type="GO" id="GO:0106026">
    <property type="term" value="F:Gly-tRNA(Ala) deacylase activity"/>
    <property type="evidence" value="ECO:0007669"/>
    <property type="project" value="UniProtKB-UniRule"/>
</dbReference>
<comment type="catalytic activity">
    <reaction evidence="2">
        <text>a D-aminoacyl-tRNA + H2O = a tRNA + a D-alpha-amino acid + H(+)</text>
        <dbReference type="Rhea" id="RHEA:13953"/>
        <dbReference type="Rhea" id="RHEA-COMP:10123"/>
        <dbReference type="Rhea" id="RHEA-COMP:10124"/>
        <dbReference type="ChEBI" id="CHEBI:15377"/>
        <dbReference type="ChEBI" id="CHEBI:15378"/>
        <dbReference type="ChEBI" id="CHEBI:59871"/>
        <dbReference type="ChEBI" id="CHEBI:78442"/>
        <dbReference type="ChEBI" id="CHEBI:79333"/>
        <dbReference type="EC" id="3.1.1.96"/>
    </reaction>
</comment>
<comment type="catalytic activity">
    <reaction evidence="2">
        <text>glycyl-tRNA(Ala) + H2O = tRNA(Ala) + glycine + H(+)</text>
        <dbReference type="Rhea" id="RHEA:53744"/>
        <dbReference type="Rhea" id="RHEA-COMP:9657"/>
        <dbReference type="Rhea" id="RHEA-COMP:13640"/>
        <dbReference type="ChEBI" id="CHEBI:15377"/>
        <dbReference type="ChEBI" id="CHEBI:15378"/>
        <dbReference type="ChEBI" id="CHEBI:57305"/>
        <dbReference type="ChEBI" id="CHEBI:78442"/>
        <dbReference type="ChEBI" id="CHEBI:78522"/>
    </reaction>
</comment>
<dbReference type="PANTHER" id="PTHR10472">
    <property type="entry name" value="D-TYROSYL-TRNA TYR DEACYLASE"/>
    <property type="match status" value="1"/>
</dbReference>
<comment type="caution">
    <text evidence="3">The sequence shown here is derived from an EMBL/GenBank/DDBJ whole genome shotgun (WGS) entry which is preliminary data.</text>
</comment>